<evidence type="ECO:0000256" key="7">
    <source>
        <dbReference type="RuleBase" id="RU000394"/>
    </source>
</evidence>
<organism evidence="11 12">
    <name type="scientific">Apatococcus fuscideae</name>
    <dbReference type="NCBI Taxonomy" id="2026836"/>
    <lineage>
        <taxon>Eukaryota</taxon>
        <taxon>Viridiplantae</taxon>
        <taxon>Chlorophyta</taxon>
        <taxon>core chlorophytes</taxon>
        <taxon>Trebouxiophyceae</taxon>
        <taxon>Chlorellales</taxon>
        <taxon>Chlorellaceae</taxon>
        <taxon>Apatococcus</taxon>
    </lineage>
</organism>
<dbReference type="PRINTS" id="PR00380">
    <property type="entry name" value="KINESINHEAVY"/>
</dbReference>
<dbReference type="SUPFAM" id="SSF52540">
    <property type="entry name" value="P-loop containing nucleoside triphosphate hydrolases"/>
    <property type="match status" value="1"/>
</dbReference>
<keyword evidence="3 6" id="KW-0067">ATP-binding</keyword>
<dbReference type="GO" id="GO:0008017">
    <property type="term" value="F:microtubule binding"/>
    <property type="evidence" value="ECO:0007669"/>
    <property type="project" value="InterPro"/>
</dbReference>
<keyword evidence="12" id="KW-1185">Reference proteome</keyword>
<evidence type="ECO:0000256" key="3">
    <source>
        <dbReference type="ARBA" id="ARBA00022840"/>
    </source>
</evidence>
<evidence type="ECO:0000256" key="4">
    <source>
        <dbReference type="ARBA" id="ARBA00023054"/>
    </source>
</evidence>
<dbReference type="InterPro" id="IPR027640">
    <property type="entry name" value="Kinesin-like_fam"/>
</dbReference>
<keyword evidence="4 8" id="KW-0175">Coiled coil</keyword>
<dbReference type="InterPro" id="IPR001810">
    <property type="entry name" value="F-box_dom"/>
</dbReference>
<keyword evidence="5 6" id="KW-0505">Motor protein</keyword>
<dbReference type="SUPFAM" id="SSF81383">
    <property type="entry name" value="F-box domain"/>
    <property type="match status" value="1"/>
</dbReference>
<evidence type="ECO:0000259" key="10">
    <source>
        <dbReference type="PROSITE" id="PS50067"/>
    </source>
</evidence>
<feature type="coiled-coil region" evidence="8">
    <location>
        <begin position="15"/>
        <end position="45"/>
    </location>
</feature>
<comment type="caution">
    <text evidence="11">The sequence shown here is derived from an EMBL/GenBank/DDBJ whole genome shotgun (WGS) entry which is preliminary data.</text>
</comment>
<dbReference type="GO" id="GO:0005524">
    <property type="term" value="F:ATP binding"/>
    <property type="evidence" value="ECO:0007669"/>
    <property type="project" value="UniProtKB-UniRule"/>
</dbReference>
<dbReference type="PANTHER" id="PTHR47968:SF36">
    <property type="entry name" value="KINESIN HEAVY CHAIN ISOFORM X1"/>
    <property type="match status" value="1"/>
</dbReference>
<feature type="region of interest" description="Disordered" evidence="9">
    <location>
        <begin position="753"/>
        <end position="781"/>
    </location>
</feature>
<evidence type="ECO:0000313" key="12">
    <source>
        <dbReference type="Proteomes" id="UP001485043"/>
    </source>
</evidence>
<feature type="coiled-coil region" evidence="8">
    <location>
        <begin position="437"/>
        <end position="478"/>
    </location>
</feature>
<reference evidence="11 12" key="1">
    <citation type="journal article" date="2024" name="Nat. Commun.">
        <title>Phylogenomics reveals the evolutionary origins of lichenization in chlorophyte algae.</title>
        <authorList>
            <person name="Puginier C."/>
            <person name="Libourel C."/>
            <person name="Otte J."/>
            <person name="Skaloud P."/>
            <person name="Haon M."/>
            <person name="Grisel S."/>
            <person name="Petersen M."/>
            <person name="Berrin J.G."/>
            <person name="Delaux P.M."/>
            <person name="Dal Grande F."/>
            <person name="Keller J."/>
        </authorList>
    </citation>
    <scope>NUCLEOTIDE SEQUENCE [LARGE SCALE GENOMIC DNA]</scope>
    <source>
        <strain evidence="11 12">SAG 2523</strain>
    </source>
</reference>
<dbReference type="InterPro" id="IPR036961">
    <property type="entry name" value="Kinesin_motor_dom_sf"/>
</dbReference>
<feature type="binding site" evidence="6">
    <location>
        <begin position="151"/>
        <end position="158"/>
    </location>
    <ligand>
        <name>ATP</name>
        <dbReference type="ChEBI" id="CHEBI:30616"/>
    </ligand>
</feature>
<dbReference type="EMBL" id="JALJOV010000316">
    <property type="protein sequence ID" value="KAK9864768.1"/>
    <property type="molecule type" value="Genomic_DNA"/>
</dbReference>
<dbReference type="PROSITE" id="PS50067">
    <property type="entry name" value="KINESIN_MOTOR_2"/>
    <property type="match status" value="1"/>
</dbReference>
<evidence type="ECO:0000256" key="6">
    <source>
        <dbReference type="PROSITE-ProRule" id="PRU00283"/>
    </source>
</evidence>
<accession>A0AAW1T736</accession>
<dbReference type="InterPro" id="IPR019821">
    <property type="entry name" value="Kinesin_motor_CS"/>
</dbReference>
<proteinExistence type="inferred from homology"/>
<dbReference type="Pfam" id="PF12937">
    <property type="entry name" value="F-box-like"/>
    <property type="match status" value="1"/>
</dbReference>
<dbReference type="CDD" id="cd00106">
    <property type="entry name" value="KISc"/>
    <property type="match status" value="1"/>
</dbReference>
<dbReference type="PROSITE" id="PS00411">
    <property type="entry name" value="KINESIN_MOTOR_1"/>
    <property type="match status" value="1"/>
</dbReference>
<evidence type="ECO:0000256" key="9">
    <source>
        <dbReference type="SAM" id="MobiDB-lite"/>
    </source>
</evidence>
<dbReference type="AlphaFoldDB" id="A0AAW1T736"/>
<dbReference type="Proteomes" id="UP001485043">
    <property type="component" value="Unassembled WGS sequence"/>
</dbReference>
<dbReference type="Pfam" id="PF00225">
    <property type="entry name" value="Kinesin"/>
    <property type="match status" value="1"/>
</dbReference>
<evidence type="ECO:0000256" key="8">
    <source>
        <dbReference type="SAM" id="Coils"/>
    </source>
</evidence>
<evidence type="ECO:0000313" key="11">
    <source>
        <dbReference type="EMBL" id="KAK9864768.1"/>
    </source>
</evidence>
<dbReference type="PANTHER" id="PTHR47968">
    <property type="entry name" value="CENTROMERE PROTEIN E"/>
    <property type="match status" value="1"/>
</dbReference>
<evidence type="ECO:0000256" key="5">
    <source>
        <dbReference type="ARBA" id="ARBA00023175"/>
    </source>
</evidence>
<keyword evidence="1 7" id="KW-0493">Microtubule</keyword>
<evidence type="ECO:0000256" key="1">
    <source>
        <dbReference type="ARBA" id="ARBA00022701"/>
    </source>
</evidence>
<feature type="compositionally biased region" description="Low complexity" evidence="9">
    <location>
        <begin position="694"/>
        <end position="705"/>
    </location>
</feature>
<protein>
    <recommendedName>
        <fullName evidence="7">Kinesin-like protein</fullName>
    </recommendedName>
</protein>
<name>A0AAW1T736_9CHLO</name>
<dbReference type="GO" id="GO:0005874">
    <property type="term" value="C:microtubule"/>
    <property type="evidence" value="ECO:0007669"/>
    <property type="project" value="UniProtKB-KW"/>
</dbReference>
<feature type="compositionally biased region" description="Low complexity" evidence="9">
    <location>
        <begin position="757"/>
        <end position="773"/>
    </location>
</feature>
<dbReference type="InterPro" id="IPR001752">
    <property type="entry name" value="Kinesin_motor_dom"/>
</dbReference>
<evidence type="ECO:0000256" key="2">
    <source>
        <dbReference type="ARBA" id="ARBA00022741"/>
    </source>
</evidence>
<feature type="coiled-coil region" evidence="8">
    <location>
        <begin position="538"/>
        <end position="565"/>
    </location>
</feature>
<comment type="similarity">
    <text evidence="6 7">Belongs to the TRAFAC class myosin-kinesin ATPase superfamily. Kinesin family.</text>
</comment>
<feature type="region of interest" description="Disordered" evidence="9">
    <location>
        <begin position="654"/>
        <end position="714"/>
    </location>
</feature>
<feature type="compositionally biased region" description="Low complexity" evidence="9">
    <location>
        <begin position="668"/>
        <end position="681"/>
    </location>
</feature>
<dbReference type="InterPro" id="IPR036047">
    <property type="entry name" value="F-box-like_dom_sf"/>
</dbReference>
<keyword evidence="2 6" id="KW-0547">Nucleotide-binding</keyword>
<dbReference type="SMART" id="SM00129">
    <property type="entry name" value="KISc"/>
    <property type="match status" value="1"/>
</dbReference>
<sequence length="916" mass="102288">MKVAQPANYPPTYASGELKEAVNAYSQAVKQLEATAREQEEEQEASASGDNFKVVIRIRPPLPREYQGIAPYQNAVLVDSSSRVLTLSENLRALLANGASADDGLTYSTYRFAFDHVYQQNSLQTEVYDRSARGAVLSTLQGYNAAIIAYGQTGTGKTFTMEGGSDNVSQGIIPRAIEDMFSSIEHDCAPGSKFLVRASYLQIYNEVISDLLKPERQNLTIREDRKRGVYVEGLSEWVVRTPGEVYGLMQRGAAERAVGATKLNELSSRSHAVFIIIVEKSSVLAEDTSRAETAEMAQLSGNMPGMGRQATAPPANGEVRQSVKVGKLNLVDLAGSERVHITGATGKRLEESKKINQSLSALGNVIAALTESRSRSHIPYRDSKLTRILEDSLGGNCKTTMIAMISPALESFNETVGTLKFANRAKNIKNLAKVNEDVDQRTLLRKYERELRRLRAELQQRQRELVDKRHLLEAEEQKRRAEADKLAAITALEQRSREFMLEKEEKRRLEVRISSLQSQLLVGGNKPEDTPVFRTLLAKEHKRIRGEYETRLRELEAERETTAEEKLQAGRFQQLLLQQRDIMIALTARLNQRDEQLMMLQQEVEAYDAHQQQLEDTLDQRTAELIALRKAAVEHSIASPSKFATMQSALGAWGQRDQNGGLETPKSTASQATSQQLQQQLHMGDDSAPSTPIAAARSQVQSQQSTPSHMQEVQVEHAAQLQTMQRAFEDFQSTSKQQLRVQEALIHQLQAENERMASSQESSSQAPEDASSELAELRERCSDQAKERKALHTILDAKIRALVKDVASSLQDIPNQAQQYPRLLRQVLSHLSFTERLTTVPLVCKAWRHLADGPSSLWASCQLRRIENFDRFKVSQWFSRHGAGVKDLNVFFGADSKQTQNALLTLLAQLPAAAFP</sequence>
<dbReference type="Gene3D" id="1.20.1280.50">
    <property type="match status" value="1"/>
</dbReference>
<dbReference type="InterPro" id="IPR027417">
    <property type="entry name" value="P-loop_NTPase"/>
</dbReference>
<dbReference type="GO" id="GO:0007018">
    <property type="term" value="P:microtubule-based movement"/>
    <property type="evidence" value="ECO:0007669"/>
    <property type="project" value="InterPro"/>
</dbReference>
<dbReference type="Gene3D" id="3.40.850.10">
    <property type="entry name" value="Kinesin motor domain"/>
    <property type="match status" value="1"/>
</dbReference>
<dbReference type="GO" id="GO:0003777">
    <property type="term" value="F:microtubule motor activity"/>
    <property type="evidence" value="ECO:0007669"/>
    <property type="project" value="InterPro"/>
</dbReference>
<feature type="domain" description="Kinesin motor" evidence="10">
    <location>
        <begin position="51"/>
        <end position="428"/>
    </location>
</feature>
<gene>
    <name evidence="11" type="ORF">WJX84_010051</name>
</gene>